<reference evidence="1" key="1">
    <citation type="submission" date="2021-01" db="EMBL/GenBank/DDBJ databases">
        <title>Whole genome shotgun sequence of Dactylosporangium siamense NBRC 106093.</title>
        <authorList>
            <person name="Komaki H."/>
            <person name="Tamura T."/>
        </authorList>
    </citation>
    <scope>NUCLEOTIDE SEQUENCE</scope>
    <source>
        <strain evidence="1">NBRC 106093</strain>
    </source>
</reference>
<evidence type="ECO:0000313" key="1">
    <source>
        <dbReference type="EMBL" id="GIG47080.1"/>
    </source>
</evidence>
<gene>
    <name evidence="1" type="ORF">Dsi01nite_051210</name>
</gene>
<sequence>MTDLLARIRATPRLAEQLALHFDFDLTRLDPVEDVHLAGGVRLTPIAGDAAGGSFLLTPAGAVVYAGSEGEGGLIAHDLRDALALVVGLPSLHDALSRPFDADLAAWLAECDAEIRADFPELDETRAEVRGELDLPPADGLLAALHAAAADDTHRPISEHGPYDSMLGD</sequence>
<organism evidence="1 2">
    <name type="scientific">Dactylosporangium siamense</name>
    <dbReference type="NCBI Taxonomy" id="685454"/>
    <lineage>
        <taxon>Bacteria</taxon>
        <taxon>Bacillati</taxon>
        <taxon>Actinomycetota</taxon>
        <taxon>Actinomycetes</taxon>
        <taxon>Micromonosporales</taxon>
        <taxon>Micromonosporaceae</taxon>
        <taxon>Dactylosporangium</taxon>
    </lineage>
</organism>
<dbReference type="Proteomes" id="UP000660611">
    <property type="component" value="Unassembled WGS sequence"/>
</dbReference>
<dbReference type="RefSeq" id="WP_203848822.1">
    <property type="nucleotide sequence ID" value="NZ_BAAAVW010000017.1"/>
</dbReference>
<dbReference type="EMBL" id="BONQ01000081">
    <property type="protein sequence ID" value="GIG47080.1"/>
    <property type="molecule type" value="Genomic_DNA"/>
</dbReference>
<protein>
    <submittedName>
        <fullName evidence="1">Uncharacterized protein</fullName>
    </submittedName>
</protein>
<dbReference type="AlphaFoldDB" id="A0A919UCX6"/>
<proteinExistence type="predicted"/>
<accession>A0A919UCX6</accession>
<comment type="caution">
    <text evidence="1">The sequence shown here is derived from an EMBL/GenBank/DDBJ whole genome shotgun (WGS) entry which is preliminary data.</text>
</comment>
<keyword evidence="2" id="KW-1185">Reference proteome</keyword>
<evidence type="ECO:0000313" key="2">
    <source>
        <dbReference type="Proteomes" id="UP000660611"/>
    </source>
</evidence>
<name>A0A919UCX6_9ACTN</name>